<protein>
    <recommendedName>
        <fullName evidence="5">DUF2530 domain-containing protein</fullName>
    </recommendedName>
</protein>
<feature type="region of interest" description="Disordered" evidence="1">
    <location>
        <begin position="88"/>
        <end position="109"/>
    </location>
</feature>
<proteinExistence type="predicted"/>
<evidence type="ECO:0008006" key="5">
    <source>
        <dbReference type="Google" id="ProtNLM"/>
    </source>
</evidence>
<name>A0A366LNU5_9ACTN</name>
<dbReference type="OrthoDB" id="3541062at2"/>
<gene>
    <name evidence="3" type="ORF">DP939_34720</name>
</gene>
<feature type="transmembrane region" description="Helical" evidence="2">
    <location>
        <begin position="36"/>
        <end position="54"/>
    </location>
</feature>
<dbReference type="EMBL" id="QMEY01000022">
    <property type="protein sequence ID" value="RBQ15625.1"/>
    <property type="molecule type" value="Genomic_DNA"/>
</dbReference>
<evidence type="ECO:0000256" key="1">
    <source>
        <dbReference type="SAM" id="MobiDB-lite"/>
    </source>
</evidence>
<evidence type="ECO:0000313" key="3">
    <source>
        <dbReference type="EMBL" id="RBQ15625.1"/>
    </source>
</evidence>
<feature type="region of interest" description="Disordered" evidence="1">
    <location>
        <begin position="1"/>
        <end position="31"/>
    </location>
</feature>
<feature type="transmembrane region" description="Helical" evidence="2">
    <location>
        <begin position="60"/>
        <end position="81"/>
    </location>
</feature>
<dbReference type="AlphaFoldDB" id="A0A366LNU5"/>
<reference evidence="3 4" key="1">
    <citation type="submission" date="2018-06" db="EMBL/GenBank/DDBJ databases">
        <title>Sphaerisporangium craniellae sp. nov., isolated from a marine sponge in the South China Sea.</title>
        <authorList>
            <person name="Li L."/>
        </authorList>
    </citation>
    <scope>NUCLEOTIDE SEQUENCE [LARGE SCALE GENOMIC DNA]</scope>
    <source>
        <strain evidence="3 4">LHW63015</strain>
    </source>
</reference>
<dbReference type="Proteomes" id="UP000253303">
    <property type="component" value="Unassembled WGS sequence"/>
</dbReference>
<evidence type="ECO:0000313" key="4">
    <source>
        <dbReference type="Proteomes" id="UP000253303"/>
    </source>
</evidence>
<keyword evidence="2" id="KW-0472">Membrane</keyword>
<accession>A0A366LNU5</accession>
<comment type="caution">
    <text evidence="3">The sequence shown here is derived from an EMBL/GenBank/DDBJ whole genome shotgun (WGS) entry which is preliminary data.</text>
</comment>
<keyword evidence="2" id="KW-0812">Transmembrane</keyword>
<keyword evidence="2" id="KW-1133">Transmembrane helix</keyword>
<organism evidence="3 4">
    <name type="scientific">Spongiactinospora rosea</name>
    <dbReference type="NCBI Taxonomy" id="2248750"/>
    <lineage>
        <taxon>Bacteria</taxon>
        <taxon>Bacillati</taxon>
        <taxon>Actinomycetota</taxon>
        <taxon>Actinomycetes</taxon>
        <taxon>Streptosporangiales</taxon>
        <taxon>Streptosporangiaceae</taxon>
        <taxon>Spongiactinospora</taxon>
    </lineage>
</organism>
<dbReference type="InterPro" id="IPR019681">
    <property type="entry name" value="DUF2530"/>
</dbReference>
<evidence type="ECO:0000256" key="2">
    <source>
        <dbReference type="SAM" id="Phobius"/>
    </source>
</evidence>
<keyword evidence="4" id="KW-1185">Reference proteome</keyword>
<sequence length="109" mass="11738">MSPRLERVNPAPRSEQHPAPSRRPELQPLRTNDTKAVLTGMALWAVALVVLLVVPPAGAASWWAWTCVAGLAGGVFGLWYVRRRDRDAPAIPPDEQPIEPSTAVPPASG</sequence>
<dbReference type="Pfam" id="PF10745">
    <property type="entry name" value="DUF2530"/>
    <property type="match status" value="1"/>
</dbReference>